<accession>B2IFV0</accession>
<protein>
    <submittedName>
        <fullName evidence="2">Poly (3-hydroxybutyrate) depolymerase</fullName>
    </submittedName>
</protein>
<dbReference type="InterPro" id="IPR029058">
    <property type="entry name" value="AB_hydrolase_fold"/>
</dbReference>
<dbReference type="KEGG" id="bid:Bind_2068"/>
<dbReference type="EMBL" id="CP001016">
    <property type="protein sequence ID" value="ACB95689.1"/>
    <property type="molecule type" value="Genomic_DNA"/>
</dbReference>
<name>B2IFV0_BEII9</name>
<dbReference type="PANTHER" id="PTHR42972">
    <property type="entry name" value="TOL-PAL SYSTEM PROTEIN TOLB"/>
    <property type="match status" value="1"/>
</dbReference>
<dbReference type="eggNOG" id="COG3509">
    <property type="taxonomic scope" value="Bacteria"/>
</dbReference>
<dbReference type="SUPFAM" id="SSF53474">
    <property type="entry name" value="alpha/beta-Hydrolases"/>
    <property type="match status" value="1"/>
</dbReference>
<dbReference type="PANTHER" id="PTHR42972:SF8">
    <property type="entry name" value="POLYHYDROXYBUTYRATE DEPOLYMERASE"/>
    <property type="match status" value="1"/>
</dbReference>
<keyword evidence="3" id="KW-1185">Reference proteome</keyword>
<evidence type="ECO:0000256" key="1">
    <source>
        <dbReference type="SAM" id="SignalP"/>
    </source>
</evidence>
<dbReference type="AlphaFoldDB" id="B2IFV0"/>
<keyword evidence="1" id="KW-0732">Signal</keyword>
<reference evidence="2 3" key="2">
    <citation type="journal article" date="2010" name="J. Bacteriol.">
        <title>Complete genome sequence of Beijerinckia indica subsp. indica.</title>
        <authorList>
            <person name="Tamas I."/>
            <person name="Dedysh S.N."/>
            <person name="Liesack W."/>
            <person name="Stott M.B."/>
            <person name="Alam M."/>
            <person name="Murrell J.C."/>
            <person name="Dunfield P.F."/>
        </authorList>
    </citation>
    <scope>NUCLEOTIDE SEQUENCE [LARGE SCALE GENOMIC DNA]</scope>
    <source>
        <strain evidence="3">ATCC 9039 / DSM 1715 / NCIMB 8712</strain>
    </source>
</reference>
<dbReference type="Gene3D" id="3.40.50.1820">
    <property type="entry name" value="alpha/beta hydrolase"/>
    <property type="match status" value="2"/>
</dbReference>
<feature type="signal peptide" evidence="1">
    <location>
        <begin position="1"/>
        <end position="26"/>
    </location>
</feature>
<feature type="chain" id="PRO_5002778735" evidence="1">
    <location>
        <begin position="27"/>
        <end position="358"/>
    </location>
</feature>
<dbReference type="HOGENOM" id="CLU_042524_0_0_5"/>
<organism evidence="2 3">
    <name type="scientific">Beijerinckia indica subsp. indica (strain ATCC 9039 / DSM 1715 / NCIMB 8712)</name>
    <dbReference type="NCBI Taxonomy" id="395963"/>
    <lineage>
        <taxon>Bacteria</taxon>
        <taxon>Pseudomonadati</taxon>
        <taxon>Pseudomonadota</taxon>
        <taxon>Alphaproteobacteria</taxon>
        <taxon>Hyphomicrobiales</taxon>
        <taxon>Beijerinckiaceae</taxon>
        <taxon>Beijerinckia</taxon>
    </lineage>
</organism>
<reference evidence="3" key="1">
    <citation type="submission" date="2008-03" db="EMBL/GenBank/DDBJ databases">
        <title>Complete sequence of chromosome of Beijerinckia indica subsp. indica ATCC 9039.</title>
        <authorList>
            <consortium name="US DOE Joint Genome Institute"/>
            <person name="Copeland A."/>
            <person name="Lucas S."/>
            <person name="Lapidus A."/>
            <person name="Glavina del Rio T."/>
            <person name="Dalin E."/>
            <person name="Tice H."/>
            <person name="Bruce D."/>
            <person name="Goodwin L."/>
            <person name="Pitluck S."/>
            <person name="LaButti K."/>
            <person name="Schmutz J."/>
            <person name="Larimer F."/>
            <person name="Land M."/>
            <person name="Hauser L."/>
            <person name="Kyrpides N."/>
            <person name="Mikhailova N."/>
            <person name="Dunfield P.F."/>
            <person name="Dedysh S.N."/>
            <person name="Liesack W."/>
            <person name="Saw J.H."/>
            <person name="Alam M."/>
            <person name="Chen Y."/>
            <person name="Murrell J.C."/>
            <person name="Richardson P."/>
        </authorList>
    </citation>
    <scope>NUCLEOTIDE SEQUENCE [LARGE SCALE GENOMIC DNA]</scope>
    <source>
        <strain evidence="3">ATCC 9039 / DSM 1715 / NCIMB 8712</strain>
    </source>
</reference>
<evidence type="ECO:0000313" key="2">
    <source>
        <dbReference type="EMBL" id="ACB95689.1"/>
    </source>
</evidence>
<proteinExistence type="predicted"/>
<dbReference type="Proteomes" id="UP000001695">
    <property type="component" value="Chromosome"/>
</dbReference>
<gene>
    <name evidence="2" type="ordered locus">Bind_2068</name>
</gene>
<evidence type="ECO:0000313" key="3">
    <source>
        <dbReference type="Proteomes" id="UP000001695"/>
    </source>
</evidence>
<sequence>MPITFAPFLRCSSLLLLLSLPLAVMAQDAAQNRAQETIKITTAPALPALGADKGHMSVSGLSSGAFMAVQYGVAFASSTIGVGVVAGGPYNCAFVNLGSVQTCLTGNPSGAASLKAAQGFAFLGQIDSPAAIAAQRIYLFSGTKDTIVKRSVVDATQDFYLAAGVPAGNIHYTHELAAGHAFISNIFGNACPLTRPPFIDQCSMDGKAYDQPQAILTQIYGPLRPEAVTLSSQPEAFDQSAYRSADSSLAARGYVYVPAQCRNDGNKKSREQCPVHVVFHGCQQGADVVGDAVYSKLGYNEWADSNSIIMLYPQIEISEANPQGCWDWWGYSGLNFQVRSGPQLSAVHAMVERLEQAP</sequence>